<reference evidence="2" key="2">
    <citation type="submission" date="2019-02" db="EMBL/GenBank/DDBJ databases">
        <authorList>
            <person name="Odamaki T."/>
        </authorList>
    </citation>
    <scope>NUCLEOTIDE SEQUENCE</scope>
    <source>
        <strain evidence="1">MCC10043</strain>
        <strain evidence="2">MCC10126</strain>
    </source>
</reference>
<dbReference type="EMBL" id="SHTN01000021">
    <property type="protein sequence ID" value="TCF83244.1"/>
    <property type="molecule type" value="Genomic_DNA"/>
</dbReference>
<evidence type="ECO:0000313" key="2">
    <source>
        <dbReference type="EMBL" id="TCF83244.1"/>
    </source>
</evidence>
<reference evidence="3 4" key="1">
    <citation type="journal article" date="2018" name="Sci. Rep.">
        <title>Genomic diversity and distribution of Bifidobacterium longum subsp. longum across the human lifespan.</title>
        <authorList>
            <person name="Odamaki T."/>
            <person name="Bottacini F."/>
            <person name="Kato K."/>
            <person name="Mitsuyama E."/>
            <person name="Yoshida K."/>
            <person name="Horigome A."/>
            <person name="Xiao J.Z."/>
            <person name="van Sinderen D."/>
        </authorList>
    </citation>
    <scope>NUCLEOTIDE SEQUENCE [LARGE SCALE GENOMIC DNA]</scope>
    <source>
        <strain evidence="1 4">MCC10043</strain>
        <strain evidence="2 3">MCC10126</strain>
    </source>
</reference>
<dbReference type="Proteomes" id="UP000292260">
    <property type="component" value="Unassembled WGS sequence"/>
</dbReference>
<sequence>MPESRLKDGDWKCVAYTDIQRTELTVHIKGDKVGLYDTNGKALLANGKDE</sequence>
<accession>A0A4R0TGK2</accession>
<dbReference type="RefSeq" id="WP_157823124.1">
    <property type="nucleotide sequence ID" value="NZ_CABWJY010000005.1"/>
</dbReference>
<name>A0A4R0TGK2_BIFLL</name>
<proteinExistence type="predicted"/>
<dbReference type="AlphaFoldDB" id="A0A4R0TGK2"/>
<gene>
    <name evidence="1" type="ORF">MCC10043_1150</name>
    <name evidence="2" type="ORF">MCC10126_1054</name>
</gene>
<evidence type="ECO:0000313" key="1">
    <source>
        <dbReference type="EMBL" id="TCE40766.1"/>
    </source>
</evidence>
<protein>
    <submittedName>
        <fullName evidence="2">Uncharacterized protein</fullName>
    </submittedName>
</protein>
<evidence type="ECO:0000313" key="4">
    <source>
        <dbReference type="Proteomes" id="UP000292260"/>
    </source>
</evidence>
<comment type="caution">
    <text evidence="2">The sequence shown here is derived from an EMBL/GenBank/DDBJ whole genome shotgun (WGS) entry which is preliminary data.</text>
</comment>
<evidence type="ECO:0000313" key="3">
    <source>
        <dbReference type="Proteomes" id="UP000291501"/>
    </source>
</evidence>
<dbReference type="EMBL" id="SHQU01000024">
    <property type="protein sequence ID" value="TCE40766.1"/>
    <property type="molecule type" value="Genomic_DNA"/>
</dbReference>
<organism evidence="2 3">
    <name type="scientific">Bifidobacterium longum subsp. longum</name>
    <dbReference type="NCBI Taxonomy" id="1679"/>
    <lineage>
        <taxon>Bacteria</taxon>
        <taxon>Bacillati</taxon>
        <taxon>Actinomycetota</taxon>
        <taxon>Actinomycetes</taxon>
        <taxon>Bifidobacteriales</taxon>
        <taxon>Bifidobacteriaceae</taxon>
        <taxon>Bifidobacterium</taxon>
    </lineage>
</organism>
<dbReference type="Proteomes" id="UP000291501">
    <property type="component" value="Unassembled WGS sequence"/>
</dbReference>